<reference evidence="6 7" key="1">
    <citation type="journal article" date="2016" name="Nat. Commun.">
        <title>Thousands of microbial genomes shed light on interconnected biogeochemical processes in an aquifer system.</title>
        <authorList>
            <person name="Anantharaman K."/>
            <person name="Brown C.T."/>
            <person name="Hug L.A."/>
            <person name="Sharon I."/>
            <person name="Castelle C.J."/>
            <person name="Probst A.J."/>
            <person name="Thomas B.C."/>
            <person name="Singh A."/>
            <person name="Wilkins M.J."/>
            <person name="Karaoz U."/>
            <person name="Brodie E.L."/>
            <person name="Williams K.H."/>
            <person name="Hubbard S.S."/>
            <person name="Banfield J.F."/>
        </authorList>
    </citation>
    <scope>NUCLEOTIDE SEQUENCE [LARGE SCALE GENOMIC DNA]</scope>
</reference>
<dbReference type="SMART" id="SM00382">
    <property type="entry name" value="AAA"/>
    <property type="match status" value="1"/>
</dbReference>
<dbReference type="Pfam" id="PF00005">
    <property type="entry name" value="ABC_tran"/>
    <property type="match status" value="1"/>
</dbReference>
<dbReference type="InterPro" id="IPR003593">
    <property type="entry name" value="AAA+_ATPase"/>
</dbReference>
<dbReference type="PANTHER" id="PTHR42711">
    <property type="entry name" value="ABC TRANSPORTER ATP-BINDING PROTEIN"/>
    <property type="match status" value="1"/>
</dbReference>
<protein>
    <recommendedName>
        <fullName evidence="5">ABC transporter domain-containing protein</fullName>
    </recommendedName>
</protein>
<dbReference type="GO" id="GO:0005524">
    <property type="term" value="F:ATP binding"/>
    <property type="evidence" value="ECO:0007669"/>
    <property type="project" value="UniProtKB-KW"/>
</dbReference>
<evidence type="ECO:0000313" key="6">
    <source>
        <dbReference type="EMBL" id="OGF13665.1"/>
    </source>
</evidence>
<name>A0A1F5RGQ9_9BACT</name>
<evidence type="ECO:0000313" key="7">
    <source>
        <dbReference type="Proteomes" id="UP000177230"/>
    </source>
</evidence>
<evidence type="ECO:0000256" key="1">
    <source>
        <dbReference type="ARBA" id="ARBA00005417"/>
    </source>
</evidence>
<evidence type="ECO:0000256" key="4">
    <source>
        <dbReference type="ARBA" id="ARBA00022840"/>
    </source>
</evidence>
<dbReference type="PROSITE" id="PS50893">
    <property type="entry name" value="ABC_TRANSPORTER_2"/>
    <property type="match status" value="1"/>
</dbReference>
<dbReference type="PANTHER" id="PTHR42711:SF5">
    <property type="entry name" value="ABC TRANSPORTER ATP-BINDING PROTEIN NATA"/>
    <property type="match status" value="1"/>
</dbReference>
<dbReference type="InterPro" id="IPR050763">
    <property type="entry name" value="ABC_transporter_ATP-binding"/>
</dbReference>
<gene>
    <name evidence="6" type="ORF">A2024_11020</name>
</gene>
<dbReference type="InterPro" id="IPR003439">
    <property type="entry name" value="ABC_transporter-like_ATP-bd"/>
</dbReference>
<dbReference type="EMBL" id="MFFM01000014">
    <property type="protein sequence ID" value="OGF13665.1"/>
    <property type="molecule type" value="Genomic_DNA"/>
</dbReference>
<organism evidence="6 7">
    <name type="scientific">Candidatus Edwardsbacteria bacterium GWF2_54_11</name>
    <dbReference type="NCBI Taxonomy" id="1817851"/>
    <lineage>
        <taxon>Bacteria</taxon>
        <taxon>Candidatus Edwardsiibacteriota</taxon>
    </lineage>
</organism>
<dbReference type="AlphaFoldDB" id="A0A1F5RGQ9"/>
<comment type="similarity">
    <text evidence="1">Belongs to the ABC transporter superfamily.</text>
</comment>
<evidence type="ECO:0000259" key="5">
    <source>
        <dbReference type="PROSITE" id="PS50893"/>
    </source>
</evidence>
<dbReference type="SUPFAM" id="SSF52540">
    <property type="entry name" value="P-loop containing nucleoside triphosphate hydrolases"/>
    <property type="match status" value="1"/>
</dbReference>
<keyword evidence="4" id="KW-0067">ATP-binding</keyword>
<evidence type="ECO:0000256" key="3">
    <source>
        <dbReference type="ARBA" id="ARBA00022741"/>
    </source>
</evidence>
<dbReference type="GO" id="GO:0016887">
    <property type="term" value="F:ATP hydrolysis activity"/>
    <property type="evidence" value="ECO:0007669"/>
    <property type="project" value="InterPro"/>
</dbReference>
<keyword evidence="2" id="KW-0813">Transport</keyword>
<evidence type="ECO:0000256" key="2">
    <source>
        <dbReference type="ARBA" id="ARBA00022448"/>
    </source>
</evidence>
<dbReference type="Proteomes" id="UP000177230">
    <property type="component" value="Unassembled WGS sequence"/>
</dbReference>
<proteinExistence type="inferred from homology"/>
<comment type="caution">
    <text evidence="6">The sequence shown here is derived from an EMBL/GenBank/DDBJ whole genome shotgun (WGS) entry which is preliminary data.</text>
</comment>
<feature type="domain" description="ABC transporter" evidence="5">
    <location>
        <begin position="2"/>
        <end position="237"/>
    </location>
</feature>
<sequence length="248" mass="27750">MIQVTNLSKHFTDKKLGLIKAVDNVNFTCTASRIFGLLGPNGAGKTTTLRMIATILNPTGGMIKVGGFDTVSQSDKVRNLIGFLTGDTGLYDRMTGRETLYYFGKLYGFGNDEIRQQLEKLSEQFGLADFIDRRVGMMSTGMKQKISLARTMIHNPRVLILDEPTTGLDIITTRNIVNFIHHCRDEGKCILFSTHIMYEAEALCDEIAFINKGRILDCGSAAELKMRYKQTNLEDVFFNLMGVSNETH</sequence>
<dbReference type="Gene3D" id="3.40.50.300">
    <property type="entry name" value="P-loop containing nucleotide triphosphate hydrolases"/>
    <property type="match status" value="1"/>
</dbReference>
<keyword evidence="3" id="KW-0547">Nucleotide-binding</keyword>
<accession>A0A1F5RGQ9</accession>
<dbReference type="InterPro" id="IPR027417">
    <property type="entry name" value="P-loop_NTPase"/>
</dbReference>